<evidence type="ECO:0000313" key="2">
    <source>
        <dbReference type="Proteomes" id="UP000629098"/>
    </source>
</evidence>
<accession>A0A8J7C5A4</accession>
<dbReference type="AlphaFoldDB" id="A0A8J7C5A4"/>
<dbReference type="EMBL" id="JACXAE010000001">
    <property type="protein sequence ID" value="MBD2770551.1"/>
    <property type="molecule type" value="Genomic_DNA"/>
</dbReference>
<dbReference type="RefSeq" id="WP_190824879.1">
    <property type="nucleotide sequence ID" value="NZ_CAWPPI010000001.1"/>
</dbReference>
<dbReference type="Proteomes" id="UP000629098">
    <property type="component" value="Unassembled WGS sequence"/>
</dbReference>
<proteinExistence type="predicted"/>
<reference evidence="1" key="1">
    <citation type="submission" date="2020-09" db="EMBL/GenBank/DDBJ databases">
        <title>Iningainema tapete sp. nov. (Scytonemataceae, Cyanobacteria) from greenhouses in central Florida (USA) produces two types of nodularin with biosynthetic potential for microcystin-LR and anabaenopeptins.</title>
        <authorList>
            <person name="Berthold D.E."/>
            <person name="Lefler F.W."/>
            <person name="Huang I.-S."/>
            <person name="Abdulla H."/>
            <person name="Zimba P.V."/>
            <person name="Laughinghouse H.D. IV."/>
        </authorList>
    </citation>
    <scope>NUCLEOTIDE SEQUENCE</scope>
    <source>
        <strain evidence="1">BLCCT55</strain>
    </source>
</reference>
<protein>
    <submittedName>
        <fullName evidence="1">Uncharacterized protein</fullName>
    </submittedName>
</protein>
<organism evidence="1 2">
    <name type="scientific">Iningainema tapete BLCC-T55</name>
    <dbReference type="NCBI Taxonomy" id="2748662"/>
    <lineage>
        <taxon>Bacteria</taxon>
        <taxon>Bacillati</taxon>
        <taxon>Cyanobacteriota</taxon>
        <taxon>Cyanophyceae</taxon>
        <taxon>Nostocales</taxon>
        <taxon>Scytonemataceae</taxon>
        <taxon>Iningainema tapete</taxon>
    </lineage>
</organism>
<comment type="caution">
    <text evidence="1">The sequence shown here is derived from an EMBL/GenBank/DDBJ whole genome shotgun (WGS) entry which is preliminary data.</text>
</comment>
<gene>
    <name evidence="1" type="ORF">ICL16_00015</name>
</gene>
<sequence>MKHIKSLTSACRYCRYYQPEGRRGGVCQQLGAPVQANWKACSLALPPFAPSWESLEDVWSLPDATPLAVSGLNKPALATFEQTPACSSQQQELQVLTK</sequence>
<evidence type="ECO:0000313" key="1">
    <source>
        <dbReference type="EMBL" id="MBD2770551.1"/>
    </source>
</evidence>
<keyword evidence="2" id="KW-1185">Reference proteome</keyword>
<name>A0A8J7C5A4_9CYAN</name>